<evidence type="ECO:0000313" key="2">
    <source>
        <dbReference type="EMBL" id="SVB82852.1"/>
    </source>
</evidence>
<name>A0A382H6M9_9ZZZZ</name>
<organism evidence="2">
    <name type="scientific">marine metagenome</name>
    <dbReference type="NCBI Taxonomy" id="408172"/>
    <lineage>
        <taxon>unclassified sequences</taxon>
        <taxon>metagenomes</taxon>
        <taxon>ecological metagenomes</taxon>
    </lineage>
</organism>
<gene>
    <name evidence="2" type="ORF">METZ01_LOCUS235706</name>
</gene>
<dbReference type="EMBL" id="UINC01059441">
    <property type="protein sequence ID" value="SVB82852.1"/>
    <property type="molecule type" value="Genomic_DNA"/>
</dbReference>
<sequence>MTIVGLVEPRQQPALLFGFCIICSLQSGLFWIDKQTSIYFHPIPS</sequence>
<feature type="non-terminal residue" evidence="2">
    <location>
        <position position="45"/>
    </location>
</feature>
<protein>
    <submittedName>
        <fullName evidence="2">Uncharacterized protein</fullName>
    </submittedName>
</protein>
<evidence type="ECO:0000256" key="1">
    <source>
        <dbReference type="SAM" id="Phobius"/>
    </source>
</evidence>
<feature type="transmembrane region" description="Helical" evidence="1">
    <location>
        <begin position="14"/>
        <end position="32"/>
    </location>
</feature>
<keyword evidence="1" id="KW-0472">Membrane</keyword>
<proteinExistence type="predicted"/>
<keyword evidence="1" id="KW-1133">Transmembrane helix</keyword>
<reference evidence="2" key="1">
    <citation type="submission" date="2018-05" db="EMBL/GenBank/DDBJ databases">
        <authorList>
            <person name="Lanie J.A."/>
            <person name="Ng W.-L."/>
            <person name="Kazmierczak K.M."/>
            <person name="Andrzejewski T.M."/>
            <person name="Davidsen T.M."/>
            <person name="Wayne K.J."/>
            <person name="Tettelin H."/>
            <person name="Glass J.I."/>
            <person name="Rusch D."/>
            <person name="Podicherti R."/>
            <person name="Tsui H.-C.T."/>
            <person name="Winkler M.E."/>
        </authorList>
    </citation>
    <scope>NUCLEOTIDE SEQUENCE</scope>
</reference>
<keyword evidence="1" id="KW-0812">Transmembrane</keyword>
<accession>A0A382H6M9</accession>
<dbReference type="AlphaFoldDB" id="A0A382H6M9"/>